<feature type="transmembrane region" description="Helical" evidence="8">
    <location>
        <begin position="153"/>
        <end position="170"/>
    </location>
</feature>
<evidence type="ECO:0000256" key="2">
    <source>
        <dbReference type="ARBA" id="ARBA00022475"/>
    </source>
</evidence>
<sequence length="513" mass="59194">MEARNFITAREMAINNHWILTTINDLPRYEKPPMPTWLTAISGIIFGFDSLYGMRLPVVLITLLLVFGTFKLSEKLGLSKKQSFHNGLILITSFYIYFAGRDNQWDMYTHSFMMICILFLWEVLNETKKPLFNVLMAGLFFGFSFLSKGPISVYALLLPFLIAYGFTYKFQLKNKKLYLILILVLGIVIGLSWPLYVKWADPATYLKVTKIESSRWGNYNTRPFYYYWSFFTQSGIWTVPAFIALIYPYLKNKVSNLKAYQFTLIWTLAAVVLLSIVPEKKSRYLLPVLIPMALNTGFYIEYLINNFKNISLKKEKGIVYFAFGLIGIICIAIPIGIFIRVKNDIAGFEFWLIALTVSLLTIGYILFTNLRSKNFIKVFYAVIAVQVVVVVFGIPFTKLILKNPDYASAKAIREKEKSFGVRTYELNAFTPEIIWDYGFSILILLNEETNKLNLPAESKFGLLALETDTITSKKEFQNYNVKKVSNIDLNHVPTDSKKHNDRLTRTFYIVTKK</sequence>
<feature type="transmembrane region" description="Helical" evidence="8">
    <location>
        <begin position="52"/>
        <end position="72"/>
    </location>
</feature>
<dbReference type="GO" id="GO:0016757">
    <property type="term" value="F:glycosyltransferase activity"/>
    <property type="evidence" value="ECO:0007669"/>
    <property type="project" value="UniProtKB-KW"/>
</dbReference>
<dbReference type="Proteomes" id="UP000812031">
    <property type="component" value="Unassembled WGS sequence"/>
</dbReference>
<feature type="transmembrane region" description="Helical" evidence="8">
    <location>
        <begin position="284"/>
        <end position="305"/>
    </location>
</feature>
<feature type="transmembrane region" description="Helical" evidence="8">
    <location>
        <begin position="225"/>
        <end position="247"/>
    </location>
</feature>
<protein>
    <submittedName>
        <fullName evidence="9">Glycosyltransferase family 39 protein</fullName>
        <ecNumber evidence="9">2.4.-.-</ecNumber>
    </submittedName>
</protein>
<feature type="transmembrane region" description="Helical" evidence="8">
    <location>
        <begin position="259"/>
        <end position="278"/>
    </location>
</feature>
<dbReference type="PANTHER" id="PTHR33908:SF3">
    <property type="entry name" value="UNDECAPRENYL PHOSPHATE-ALPHA-4-AMINO-4-DEOXY-L-ARABINOSE ARABINOSYL TRANSFERASE"/>
    <property type="match status" value="1"/>
</dbReference>
<keyword evidence="6 8" id="KW-1133">Transmembrane helix</keyword>
<feature type="transmembrane region" description="Helical" evidence="8">
    <location>
        <begin position="107"/>
        <end position="124"/>
    </location>
</feature>
<comment type="caution">
    <text evidence="9">The sequence shown here is derived from an EMBL/GenBank/DDBJ whole genome shotgun (WGS) entry which is preliminary data.</text>
</comment>
<evidence type="ECO:0000256" key="7">
    <source>
        <dbReference type="ARBA" id="ARBA00023136"/>
    </source>
</evidence>
<dbReference type="InterPro" id="IPR050297">
    <property type="entry name" value="LipidA_mod_glycosyltrf_83"/>
</dbReference>
<evidence type="ECO:0000256" key="1">
    <source>
        <dbReference type="ARBA" id="ARBA00004651"/>
    </source>
</evidence>
<feature type="transmembrane region" description="Helical" evidence="8">
    <location>
        <begin position="317"/>
        <end position="339"/>
    </location>
</feature>
<organism evidence="9 10">
    <name type="scientific">Flavobacterium taihuense</name>
    <dbReference type="NCBI Taxonomy" id="2857508"/>
    <lineage>
        <taxon>Bacteria</taxon>
        <taxon>Pseudomonadati</taxon>
        <taxon>Bacteroidota</taxon>
        <taxon>Flavobacteriia</taxon>
        <taxon>Flavobacteriales</taxon>
        <taxon>Flavobacteriaceae</taxon>
        <taxon>Flavobacterium</taxon>
    </lineage>
</organism>
<keyword evidence="2" id="KW-1003">Cell membrane</keyword>
<keyword evidence="10" id="KW-1185">Reference proteome</keyword>
<comment type="subcellular location">
    <subcellularLocation>
        <location evidence="1">Cell membrane</location>
        <topology evidence="1">Multi-pass membrane protein</topology>
    </subcellularLocation>
</comment>
<name>A0ABS6XYD7_9FLAO</name>
<keyword evidence="7 8" id="KW-0472">Membrane</keyword>
<keyword evidence="4 9" id="KW-0808">Transferase</keyword>
<accession>A0ABS6XYD7</accession>
<dbReference type="EMBL" id="JAHWYN010000013">
    <property type="protein sequence ID" value="MBW4361686.1"/>
    <property type="molecule type" value="Genomic_DNA"/>
</dbReference>
<evidence type="ECO:0000256" key="3">
    <source>
        <dbReference type="ARBA" id="ARBA00022676"/>
    </source>
</evidence>
<proteinExistence type="predicted"/>
<keyword evidence="5 8" id="KW-0812">Transmembrane</keyword>
<dbReference type="PANTHER" id="PTHR33908">
    <property type="entry name" value="MANNOSYLTRANSFERASE YKCB-RELATED"/>
    <property type="match status" value="1"/>
</dbReference>
<evidence type="ECO:0000256" key="8">
    <source>
        <dbReference type="SAM" id="Phobius"/>
    </source>
</evidence>
<evidence type="ECO:0000313" key="10">
    <source>
        <dbReference type="Proteomes" id="UP000812031"/>
    </source>
</evidence>
<feature type="transmembrane region" description="Helical" evidence="8">
    <location>
        <begin position="84"/>
        <end position="101"/>
    </location>
</feature>
<reference evidence="9 10" key="1">
    <citation type="submission" date="2021-07" db="EMBL/GenBank/DDBJ databases">
        <title>Flavobacterium sp. nov. isolated from sediment on the Taihu Lake.</title>
        <authorList>
            <person name="Qu J.-H."/>
        </authorList>
    </citation>
    <scope>NUCLEOTIDE SEQUENCE [LARGE SCALE GENOMIC DNA]</scope>
    <source>
        <strain evidence="9 10">NAS39</strain>
    </source>
</reference>
<feature type="transmembrane region" description="Helical" evidence="8">
    <location>
        <begin position="345"/>
        <end position="367"/>
    </location>
</feature>
<dbReference type="EC" id="2.4.-.-" evidence="9"/>
<gene>
    <name evidence="9" type="ORF">KZH69_14425</name>
</gene>
<keyword evidence="3 9" id="KW-0328">Glycosyltransferase</keyword>
<evidence type="ECO:0000256" key="5">
    <source>
        <dbReference type="ARBA" id="ARBA00022692"/>
    </source>
</evidence>
<evidence type="ECO:0000313" key="9">
    <source>
        <dbReference type="EMBL" id="MBW4361686.1"/>
    </source>
</evidence>
<evidence type="ECO:0000256" key="4">
    <source>
        <dbReference type="ARBA" id="ARBA00022679"/>
    </source>
</evidence>
<feature type="transmembrane region" description="Helical" evidence="8">
    <location>
        <begin position="379"/>
        <end position="401"/>
    </location>
</feature>
<evidence type="ECO:0000256" key="6">
    <source>
        <dbReference type="ARBA" id="ARBA00022989"/>
    </source>
</evidence>
<feature type="transmembrane region" description="Helical" evidence="8">
    <location>
        <begin position="177"/>
        <end position="196"/>
    </location>
</feature>